<reference evidence="1 2" key="1">
    <citation type="submission" date="2020-04" db="EMBL/GenBank/DDBJ databases">
        <title>Novel Paenibacillus strain UniB2 isolated from commercial digestive syrup.</title>
        <authorList>
            <person name="Thorat V."/>
            <person name="Kirdat K."/>
            <person name="Tiwarekar B."/>
            <person name="Yadav A."/>
        </authorList>
    </citation>
    <scope>NUCLEOTIDE SEQUENCE [LARGE SCALE GENOMIC DNA]</scope>
    <source>
        <strain evidence="1 2">UniB2</strain>
    </source>
</reference>
<evidence type="ECO:0000313" key="1">
    <source>
        <dbReference type="EMBL" id="QJC51144.1"/>
    </source>
</evidence>
<dbReference type="RefSeq" id="WP_168906798.1">
    <property type="nucleotide sequence ID" value="NZ_CP051428.1"/>
</dbReference>
<dbReference type="CDD" id="cd06462">
    <property type="entry name" value="Peptidase_S24_S26"/>
    <property type="match status" value="1"/>
</dbReference>
<dbReference type="AlphaFoldDB" id="A0A6H2GUP4"/>
<keyword evidence="2" id="KW-1185">Reference proteome</keyword>
<evidence type="ECO:0008006" key="3">
    <source>
        <dbReference type="Google" id="ProtNLM"/>
    </source>
</evidence>
<organism evidence="1 2">
    <name type="scientific">Paenibacillus albicereus</name>
    <dbReference type="NCBI Taxonomy" id="2726185"/>
    <lineage>
        <taxon>Bacteria</taxon>
        <taxon>Bacillati</taxon>
        <taxon>Bacillota</taxon>
        <taxon>Bacilli</taxon>
        <taxon>Bacillales</taxon>
        <taxon>Paenibacillaceae</taxon>
        <taxon>Paenibacillus</taxon>
    </lineage>
</organism>
<dbReference type="EMBL" id="CP051428">
    <property type="protein sequence ID" value="QJC51144.1"/>
    <property type="molecule type" value="Genomic_DNA"/>
</dbReference>
<gene>
    <name evidence="1" type="ORF">HGI30_05910</name>
</gene>
<dbReference type="KEGG" id="palr:HGI30_05910"/>
<dbReference type="Proteomes" id="UP000502136">
    <property type="component" value="Chromosome"/>
</dbReference>
<evidence type="ECO:0000313" key="2">
    <source>
        <dbReference type="Proteomes" id="UP000502136"/>
    </source>
</evidence>
<protein>
    <recommendedName>
        <fullName evidence="3">Signal peptidase I</fullName>
    </recommendedName>
</protein>
<sequence length="198" mass="21201">MIQKRGAMELTSFGMSMYPLIREGDVSRFERVRARDLEVGDVCLFVSGSGILTGHRLVEIRGEGAGRQYVFRGDTSYIADDPVGPEAILGLWTGVRRARRGGGTGTARAAVGAGALAGRAAEAGGAMAAGAGGAGGAMRGGARWAGAAEFGGKWITPKHWQARVLRWLVLRYPLTRKFTRKLGTWSMSRKPMYRAASR</sequence>
<name>A0A6H2GUP4_9BACL</name>
<accession>A0A6H2GUP4</accession>
<proteinExistence type="predicted"/>